<name>A0ABU9VJW4_9BACI</name>
<evidence type="ECO:0000313" key="3">
    <source>
        <dbReference type="Proteomes" id="UP001418796"/>
    </source>
</evidence>
<dbReference type="Proteomes" id="UP001418796">
    <property type="component" value="Unassembled WGS sequence"/>
</dbReference>
<keyword evidence="1" id="KW-1133">Transmembrane helix</keyword>
<evidence type="ECO:0000313" key="2">
    <source>
        <dbReference type="EMBL" id="MEN0644124.1"/>
    </source>
</evidence>
<accession>A0ABU9VJW4</accession>
<gene>
    <name evidence="2" type="ORF">MKY91_13265</name>
</gene>
<proteinExistence type="predicted"/>
<keyword evidence="1" id="KW-0812">Transmembrane</keyword>
<protein>
    <submittedName>
        <fullName evidence="2">YqzE family protein</fullName>
    </submittedName>
</protein>
<dbReference type="InterPro" id="IPR025622">
    <property type="entry name" value="YqzE"/>
</dbReference>
<evidence type="ECO:0000256" key="1">
    <source>
        <dbReference type="SAM" id="Phobius"/>
    </source>
</evidence>
<dbReference type="RefSeq" id="WP_343130889.1">
    <property type="nucleotide sequence ID" value="NZ_JBCITK010000001.1"/>
</dbReference>
<sequence>MSLQDLVKFITQQAVIQMDKPTTLRKEERKQRKSTRASLSFRAFGIIPMAIGWLFRRK</sequence>
<organism evidence="2 3">
    <name type="scientific">Alkalicoccobacillus gibsonii</name>
    <dbReference type="NCBI Taxonomy" id="79881"/>
    <lineage>
        <taxon>Bacteria</taxon>
        <taxon>Bacillati</taxon>
        <taxon>Bacillota</taxon>
        <taxon>Bacilli</taxon>
        <taxon>Bacillales</taxon>
        <taxon>Bacillaceae</taxon>
        <taxon>Alkalicoccobacillus</taxon>
    </lineage>
</organism>
<feature type="transmembrane region" description="Helical" evidence="1">
    <location>
        <begin position="39"/>
        <end position="55"/>
    </location>
</feature>
<dbReference type="Pfam" id="PF14038">
    <property type="entry name" value="YqzE"/>
    <property type="match status" value="1"/>
</dbReference>
<keyword evidence="1" id="KW-0472">Membrane</keyword>
<comment type="caution">
    <text evidence="2">The sequence shown here is derived from an EMBL/GenBank/DDBJ whole genome shotgun (WGS) entry which is preliminary data.</text>
</comment>
<reference evidence="2 3" key="1">
    <citation type="submission" date="2024-03" db="EMBL/GenBank/DDBJ databases">
        <title>Bacilli Hybrid Assemblies.</title>
        <authorList>
            <person name="Kovac J."/>
        </authorList>
    </citation>
    <scope>NUCLEOTIDE SEQUENCE [LARGE SCALE GENOMIC DNA]</scope>
    <source>
        <strain evidence="2 3">FSL R7-0666</strain>
    </source>
</reference>
<keyword evidence="3" id="KW-1185">Reference proteome</keyword>
<dbReference type="EMBL" id="JBCITK010000001">
    <property type="protein sequence ID" value="MEN0644124.1"/>
    <property type="molecule type" value="Genomic_DNA"/>
</dbReference>